<proteinExistence type="predicted"/>
<name>A0ABQ8TXZ3_PERAM</name>
<sequence length="78" mass="8319">MAGLCEGDNEPPGSLKANKTTRVVGVVLQLHGTEEVTIRNLLYMEAVADRVLGADRLRTRWEAPLEPPVCGPVCGGSC</sequence>
<accession>A0ABQ8TXZ3</accession>
<organism evidence="1 2">
    <name type="scientific">Periplaneta americana</name>
    <name type="common">American cockroach</name>
    <name type="synonym">Blatta americana</name>
    <dbReference type="NCBI Taxonomy" id="6978"/>
    <lineage>
        <taxon>Eukaryota</taxon>
        <taxon>Metazoa</taxon>
        <taxon>Ecdysozoa</taxon>
        <taxon>Arthropoda</taxon>
        <taxon>Hexapoda</taxon>
        <taxon>Insecta</taxon>
        <taxon>Pterygota</taxon>
        <taxon>Neoptera</taxon>
        <taxon>Polyneoptera</taxon>
        <taxon>Dictyoptera</taxon>
        <taxon>Blattodea</taxon>
        <taxon>Blattoidea</taxon>
        <taxon>Blattidae</taxon>
        <taxon>Blattinae</taxon>
        <taxon>Periplaneta</taxon>
    </lineage>
</organism>
<reference evidence="1 2" key="1">
    <citation type="journal article" date="2022" name="Allergy">
        <title>Genome assembly and annotation of Periplaneta americana reveal a comprehensive cockroach allergen profile.</title>
        <authorList>
            <person name="Wang L."/>
            <person name="Xiong Q."/>
            <person name="Saelim N."/>
            <person name="Wang L."/>
            <person name="Nong W."/>
            <person name="Wan A.T."/>
            <person name="Shi M."/>
            <person name="Liu X."/>
            <person name="Cao Q."/>
            <person name="Hui J.H.L."/>
            <person name="Sookrung N."/>
            <person name="Leung T.F."/>
            <person name="Tungtrongchitr A."/>
            <person name="Tsui S.K.W."/>
        </authorList>
    </citation>
    <scope>NUCLEOTIDE SEQUENCE [LARGE SCALE GENOMIC DNA]</scope>
    <source>
        <strain evidence="1">PWHHKU_190912</strain>
    </source>
</reference>
<dbReference type="Proteomes" id="UP001148838">
    <property type="component" value="Unassembled WGS sequence"/>
</dbReference>
<protein>
    <submittedName>
        <fullName evidence="1">Uncharacterized protein</fullName>
    </submittedName>
</protein>
<comment type="caution">
    <text evidence="1">The sequence shown here is derived from an EMBL/GenBank/DDBJ whole genome shotgun (WGS) entry which is preliminary data.</text>
</comment>
<gene>
    <name evidence="1" type="ORF">ANN_03053</name>
</gene>
<dbReference type="EMBL" id="JAJSOF020000001">
    <property type="protein sequence ID" value="KAJ4451584.1"/>
    <property type="molecule type" value="Genomic_DNA"/>
</dbReference>
<evidence type="ECO:0000313" key="1">
    <source>
        <dbReference type="EMBL" id="KAJ4451584.1"/>
    </source>
</evidence>
<evidence type="ECO:0000313" key="2">
    <source>
        <dbReference type="Proteomes" id="UP001148838"/>
    </source>
</evidence>
<keyword evidence="2" id="KW-1185">Reference proteome</keyword>